<feature type="region of interest" description="Disordered" evidence="1">
    <location>
        <begin position="70"/>
        <end position="123"/>
    </location>
</feature>
<dbReference type="Proteomes" id="UP000547444">
    <property type="component" value="Unassembled WGS sequence"/>
</dbReference>
<keyword evidence="3" id="KW-1185">Reference proteome</keyword>
<sequence>MSGIHKRRGRVLIEFTEDTVDELDGSPKRRIGEQVWVDPASAKSFVDIKSVAKRVEDEPEVVDAEVVEDAIEGQAPETSDTVPEVAKVEDEKPEKAPVKAAGKTAGKQATETPVTDAPPVGDA</sequence>
<evidence type="ECO:0000313" key="3">
    <source>
        <dbReference type="Proteomes" id="UP000547444"/>
    </source>
</evidence>
<accession>A0A7X5U490</accession>
<name>A0A7X5U490_9MYCO</name>
<dbReference type="EMBL" id="JAANOW010000003">
    <property type="protein sequence ID" value="NIH98055.1"/>
    <property type="molecule type" value="Genomic_DNA"/>
</dbReference>
<feature type="compositionally biased region" description="Low complexity" evidence="1">
    <location>
        <begin position="99"/>
        <end position="110"/>
    </location>
</feature>
<reference evidence="2 3" key="1">
    <citation type="submission" date="2020-03" db="EMBL/GenBank/DDBJ databases">
        <title>Sequencing the genomes of 1000 actinobacteria strains.</title>
        <authorList>
            <person name="Klenk H.-P."/>
        </authorList>
    </citation>
    <scope>NUCLEOTIDE SEQUENCE [LARGE SCALE GENOMIC DNA]</scope>
    <source>
        <strain evidence="2 3">DSM 44556</strain>
    </source>
</reference>
<feature type="compositionally biased region" description="Basic and acidic residues" evidence="1">
    <location>
        <begin position="86"/>
        <end position="97"/>
    </location>
</feature>
<dbReference type="RefSeq" id="WP_167163409.1">
    <property type="nucleotide sequence ID" value="NZ_JAANOW010000003.1"/>
</dbReference>
<organism evidence="2 3">
    <name type="scientific">Mycolicibacterium fluoranthenivorans</name>
    <dbReference type="NCBI Taxonomy" id="258505"/>
    <lineage>
        <taxon>Bacteria</taxon>
        <taxon>Bacillati</taxon>
        <taxon>Actinomycetota</taxon>
        <taxon>Actinomycetes</taxon>
        <taxon>Mycobacteriales</taxon>
        <taxon>Mycobacteriaceae</taxon>
        <taxon>Mycolicibacterium</taxon>
    </lineage>
</organism>
<evidence type="ECO:0000313" key="2">
    <source>
        <dbReference type="EMBL" id="NIH98055.1"/>
    </source>
</evidence>
<gene>
    <name evidence="2" type="ORF">FHU31_005061</name>
</gene>
<evidence type="ECO:0000256" key="1">
    <source>
        <dbReference type="SAM" id="MobiDB-lite"/>
    </source>
</evidence>
<dbReference type="AlphaFoldDB" id="A0A7X5U490"/>
<comment type="caution">
    <text evidence="2">The sequence shown here is derived from an EMBL/GenBank/DDBJ whole genome shotgun (WGS) entry which is preliminary data.</text>
</comment>
<protein>
    <submittedName>
        <fullName evidence="2">Uncharacterized protein</fullName>
    </submittedName>
</protein>
<proteinExistence type="predicted"/>